<dbReference type="InterPro" id="IPR050368">
    <property type="entry name" value="ClC-type_chloride_channel"/>
</dbReference>
<dbReference type="GO" id="GO:0015108">
    <property type="term" value="F:chloride transmembrane transporter activity"/>
    <property type="evidence" value="ECO:0007669"/>
    <property type="project" value="InterPro"/>
</dbReference>
<dbReference type="CDD" id="cd03682">
    <property type="entry name" value="ClC_sycA_like"/>
    <property type="match status" value="1"/>
</dbReference>
<dbReference type="GO" id="GO:0016020">
    <property type="term" value="C:membrane"/>
    <property type="evidence" value="ECO:0007669"/>
    <property type="project" value="UniProtKB-SubCell"/>
</dbReference>
<organism evidence="6 7">
    <name type="scientific">Halobacillus faecis</name>
    <dbReference type="NCBI Taxonomy" id="360184"/>
    <lineage>
        <taxon>Bacteria</taxon>
        <taxon>Bacillati</taxon>
        <taxon>Bacillota</taxon>
        <taxon>Bacilli</taxon>
        <taxon>Bacillales</taxon>
        <taxon>Bacillaceae</taxon>
        <taxon>Halobacillus</taxon>
    </lineage>
</organism>
<dbReference type="RefSeq" id="WP_146813645.1">
    <property type="nucleotide sequence ID" value="NZ_BJYD01000006.1"/>
</dbReference>
<feature type="transmembrane region" description="Helical" evidence="5">
    <location>
        <begin position="385"/>
        <end position="403"/>
    </location>
</feature>
<proteinExistence type="predicted"/>
<keyword evidence="7" id="KW-1185">Reference proteome</keyword>
<feature type="transmembrane region" description="Helical" evidence="5">
    <location>
        <begin position="12"/>
        <end position="34"/>
    </location>
</feature>
<feature type="transmembrane region" description="Helical" evidence="5">
    <location>
        <begin position="303"/>
        <end position="322"/>
    </location>
</feature>
<evidence type="ECO:0000256" key="1">
    <source>
        <dbReference type="ARBA" id="ARBA00004141"/>
    </source>
</evidence>
<feature type="transmembrane region" description="Helical" evidence="5">
    <location>
        <begin position="266"/>
        <end position="283"/>
    </location>
</feature>
<dbReference type="OrthoDB" id="9767361at2"/>
<dbReference type="AlphaFoldDB" id="A0A511WND6"/>
<feature type="transmembrane region" description="Helical" evidence="5">
    <location>
        <begin position="350"/>
        <end position="373"/>
    </location>
</feature>
<dbReference type="InterPro" id="IPR014743">
    <property type="entry name" value="Cl-channel_core"/>
</dbReference>
<dbReference type="Pfam" id="PF00654">
    <property type="entry name" value="Voltage_CLC"/>
    <property type="match status" value="1"/>
</dbReference>
<reference evidence="6 7" key="1">
    <citation type="submission" date="2019-07" db="EMBL/GenBank/DDBJ databases">
        <title>Whole genome shotgun sequence of Halobacillus faecis NBRC 103569.</title>
        <authorList>
            <person name="Hosoyama A."/>
            <person name="Uohara A."/>
            <person name="Ohji S."/>
            <person name="Ichikawa N."/>
        </authorList>
    </citation>
    <scope>NUCLEOTIDE SEQUENCE [LARGE SCALE GENOMIC DNA]</scope>
    <source>
        <strain evidence="6 7">NBRC 103569</strain>
    </source>
</reference>
<evidence type="ECO:0000256" key="4">
    <source>
        <dbReference type="ARBA" id="ARBA00023136"/>
    </source>
</evidence>
<evidence type="ECO:0000313" key="6">
    <source>
        <dbReference type="EMBL" id="GEN52654.1"/>
    </source>
</evidence>
<protein>
    <submittedName>
        <fullName evidence="6">Voltage-gated chloride channel membrane protein</fullName>
    </submittedName>
</protein>
<dbReference type="PRINTS" id="PR00762">
    <property type="entry name" value="CLCHANNEL"/>
</dbReference>
<feature type="transmembrane region" description="Helical" evidence="5">
    <location>
        <begin position="151"/>
        <end position="175"/>
    </location>
</feature>
<dbReference type="EMBL" id="BJYD01000006">
    <property type="protein sequence ID" value="GEN52654.1"/>
    <property type="molecule type" value="Genomic_DNA"/>
</dbReference>
<feature type="transmembrane region" description="Helical" evidence="5">
    <location>
        <begin position="50"/>
        <end position="67"/>
    </location>
</feature>
<feature type="transmembrane region" description="Helical" evidence="5">
    <location>
        <begin position="187"/>
        <end position="206"/>
    </location>
</feature>
<evidence type="ECO:0000313" key="7">
    <source>
        <dbReference type="Proteomes" id="UP000321886"/>
    </source>
</evidence>
<evidence type="ECO:0000256" key="2">
    <source>
        <dbReference type="ARBA" id="ARBA00022692"/>
    </source>
</evidence>
<keyword evidence="2 5" id="KW-0812">Transmembrane</keyword>
<dbReference type="PANTHER" id="PTHR43427">
    <property type="entry name" value="CHLORIDE CHANNEL PROTEIN CLC-E"/>
    <property type="match status" value="1"/>
</dbReference>
<evidence type="ECO:0000256" key="5">
    <source>
        <dbReference type="SAM" id="Phobius"/>
    </source>
</evidence>
<dbReference type="PANTHER" id="PTHR43427:SF12">
    <property type="entry name" value="CHLORIDE TRANSPORTER"/>
    <property type="match status" value="1"/>
</dbReference>
<keyword evidence="3 5" id="KW-1133">Transmembrane helix</keyword>
<name>A0A511WND6_9BACI</name>
<dbReference type="SUPFAM" id="SSF81340">
    <property type="entry name" value="Clc chloride channel"/>
    <property type="match status" value="1"/>
</dbReference>
<keyword evidence="4 5" id="KW-0472">Membrane</keyword>
<gene>
    <name evidence="6" type="ORF">HFA01_09160</name>
</gene>
<feature type="transmembrane region" description="Helical" evidence="5">
    <location>
        <begin position="104"/>
        <end position="121"/>
    </location>
</feature>
<accession>A0A511WND6</accession>
<evidence type="ECO:0000256" key="3">
    <source>
        <dbReference type="ARBA" id="ARBA00022989"/>
    </source>
</evidence>
<comment type="subcellular location">
    <subcellularLocation>
        <location evidence="1">Membrane</location>
        <topology evidence="1">Multi-pass membrane protein</topology>
    </subcellularLocation>
</comment>
<comment type="caution">
    <text evidence="6">The sequence shown here is derived from an EMBL/GenBank/DDBJ whole genome shotgun (WGS) entry which is preliminary data.</text>
</comment>
<dbReference type="Gene3D" id="1.10.3080.10">
    <property type="entry name" value="Clc chloride channel"/>
    <property type="match status" value="1"/>
</dbReference>
<sequence length="439" mass="47967">MLLKYKNFFSILGLWIFFGSIIGFIVGSATTFLLEVNDFLGDEVRLKRDWLIYFLPLGGVLIGYLYMNYGKVFLNNTLNDTAELNNLVIDSVHGKKEVPRRMGVIVYLGTFITVLFGGSTGREGAAIQMGGSVAAAVNKFFKVNKLDRKTLLMSGISAGFGAAFGAPITGAVFGMEMTALGKLKLEAFVPCLTASFVGHYVTTAAWGHEHEAFIIQSVPEGSMITFMKVILLAIIFSLVSVCYCQLRHGIQNISEKLFNKNHMKRAFVGGLIVVGLTLLVGPQDYNGRGLQMLEQSFQEDVPPFAFLAKLVFTAVTLGSGFVGGEAIPLFFIGATLGNALHAFVDLPLSFLAALGLISAFCAGANTPLAAFLLAMEMFDGKGLEFFLVACLVSYLFSGHHGLWPSQKIYGLKSRLYRIPPGKTLENVEKKKKPNGWRWR</sequence>
<dbReference type="InterPro" id="IPR001807">
    <property type="entry name" value="ClC"/>
</dbReference>
<feature type="transmembrane region" description="Helical" evidence="5">
    <location>
        <begin position="226"/>
        <end position="246"/>
    </location>
</feature>
<dbReference type="Proteomes" id="UP000321886">
    <property type="component" value="Unassembled WGS sequence"/>
</dbReference>